<dbReference type="Proteomes" id="UP000030760">
    <property type="component" value="Unassembled WGS sequence"/>
</dbReference>
<proteinExistence type="predicted"/>
<evidence type="ECO:0000313" key="2">
    <source>
        <dbReference type="Proteomes" id="UP000030760"/>
    </source>
</evidence>
<protein>
    <submittedName>
        <fullName evidence="1">Uncharacterized protein</fullName>
    </submittedName>
</protein>
<dbReference type="EMBL" id="KB405066">
    <property type="protein sequence ID" value="EMF56254.1"/>
    <property type="molecule type" value="Genomic_DNA"/>
</dbReference>
<gene>
    <name evidence="1" type="ORF">SBD_2346</name>
</gene>
<dbReference type="GeneID" id="96268798"/>
<evidence type="ECO:0000313" key="1">
    <source>
        <dbReference type="EMBL" id="EMF56254.1"/>
    </source>
</evidence>
<reference evidence="2" key="1">
    <citation type="journal article" date="2013" name="Genome Announc.">
        <title>Draft Genome Sequence of Streptomyces bottropensis ATCC 25435, a Bottromycin-Producing Actinomycete.</title>
        <authorList>
            <person name="Zhang H."/>
            <person name="Zhou W."/>
            <person name="Zhuang Y."/>
            <person name="Liang X."/>
            <person name="Liu T."/>
        </authorList>
    </citation>
    <scope>NUCLEOTIDE SEQUENCE [LARGE SCALE GENOMIC DNA]</scope>
    <source>
        <strain evidence="2">ATCC 25435</strain>
    </source>
</reference>
<dbReference type="AlphaFoldDB" id="M3FVL9"/>
<accession>M3FVL9</accession>
<organism evidence="1 2">
    <name type="scientific">Streptomyces bottropensis ATCC 25435</name>
    <dbReference type="NCBI Taxonomy" id="1054862"/>
    <lineage>
        <taxon>Bacteria</taxon>
        <taxon>Bacillati</taxon>
        <taxon>Actinomycetota</taxon>
        <taxon>Actinomycetes</taxon>
        <taxon>Kitasatosporales</taxon>
        <taxon>Streptomycetaceae</taxon>
        <taxon>Streptomyces</taxon>
    </lineage>
</organism>
<name>M3FVL9_9ACTN</name>
<dbReference type="RefSeq" id="WP_005477571.1">
    <property type="nucleotide sequence ID" value="NZ_KB405066.1"/>
</dbReference>
<sequence length="70" mass="7553">MNAAWAFVFGAPDPSLRMPQPHMAVPALADAAHSDPLQAALDAVYAGVVTYGEDYPALLEEVWSVCRSHR</sequence>